<gene>
    <name evidence="1" type="ORF">QUW08_04725</name>
</gene>
<sequence>MAVSLPAAGPQTGGRAGGVCFFHYNRFAPLLPEKTGQKNGFEKNEKM</sequence>
<accession>A0ABT7UNY8</accession>
<keyword evidence="2" id="KW-1185">Reference proteome</keyword>
<dbReference type="EMBL" id="JAUDCL010000005">
    <property type="protein sequence ID" value="MDM8200602.1"/>
    <property type="molecule type" value="Genomic_DNA"/>
</dbReference>
<evidence type="ECO:0000313" key="2">
    <source>
        <dbReference type="Proteomes" id="UP001529380"/>
    </source>
</evidence>
<protein>
    <recommendedName>
        <fullName evidence="3">Cyclic lactone autoinducer peptide</fullName>
    </recommendedName>
</protein>
<name>A0ABT7UNY8_9FIRM</name>
<evidence type="ECO:0000313" key="1">
    <source>
        <dbReference type="EMBL" id="MDM8200602.1"/>
    </source>
</evidence>
<dbReference type="Proteomes" id="UP001529380">
    <property type="component" value="Unassembled WGS sequence"/>
</dbReference>
<comment type="caution">
    <text evidence="1">The sequence shown here is derived from an EMBL/GenBank/DDBJ whole genome shotgun (WGS) entry which is preliminary data.</text>
</comment>
<proteinExistence type="predicted"/>
<organism evidence="1 2">
    <name type="scientific">Allofournierella massiliensis</name>
    <dbReference type="NCBI Taxonomy" id="1650663"/>
    <lineage>
        <taxon>Bacteria</taxon>
        <taxon>Bacillati</taxon>
        <taxon>Bacillota</taxon>
        <taxon>Clostridia</taxon>
        <taxon>Eubacteriales</taxon>
        <taxon>Oscillospiraceae</taxon>
        <taxon>Allofournierella</taxon>
    </lineage>
</organism>
<evidence type="ECO:0008006" key="3">
    <source>
        <dbReference type="Google" id="ProtNLM"/>
    </source>
</evidence>
<reference evidence="1 2" key="1">
    <citation type="submission" date="2023-06" db="EMBL/GenBank/DDBJ databases">
        <title>Identification and characterization of horizontal gene transfer across gut microbiota members of farm animals based on homology search.</title>
        <authorList>
            <person name="Schwarzerova J."/>
            <person name="Nykrynova M."/>
            <person name="Jureckova K."/>
            <person name="Cejkova D."/>
            <person name="Rychlik I."/>
        </authorList>
    </citation>
    <scope>NUCLEOTIDE SEQUENCE [LARGE SCALE GENOMIC DNA]</scope>
    <source>
        <strain evidence="1 2">ET340</strain>
    </source>
</reference>